<keyword evidence="9" id="KW-1185">Reference proteome</keyword>
<gene>
    <name evidence="8" type="ORF">FA10DRAFT_229687</name>
</gene>
<dbReference type="GeneID" id="37040719"/>
<dbReference type="Proteomes" id="UP000245768">
    <property type="component" value="Unassembled WGS sequence"/>
</dbReference>
<dbReference type="SUPFAM" id="SSF103473">
    <property type="entry name" value="MFS general substrate transporter"/>
    <property type="match status" value="1"/>
</dbReference>
<dbReference type="GO" id="GO:0005886">
    <property type="term" value="C:plasma membrane"/>
    <property type="evidence" value="ECO:0007669"/>
    <property type="project" value="TreeGrafter"/>
</dbReference>
<evidence type="ECO:0000256" key="2">
    <source>
        <dbReference type="ARBA" id="ARBA00022692"/>
    </source>
</evidence>
<dbReference type="OrthoDB" id="2153661at2759"/>
<keyword evidence="4 6" id="KW-0472">Membrane</keyword>
<accession>A0A316YQ43</accession>
<dbReference type="InterPro" id="IPR020846">
    <property type="entry name" value="MFS_dom"/>
</dbReference>
<sequence length="536" mass="57196">MLRQQQNNAFQSPHFDLENENGDDRDEGFKEEEKKEAGTYIHNIVFSGIGLVSDGYNAQVISFALLLLSKIYSREELTSKIKTRISAAYYVGIVVGALLFGNLIDGFSRKTGVVLATAVLVVGVGLSSVSGVNTSPSGLFWMLTVSRGILGVGAGGEYPVCTTGATEASDENTTVQKRRGMLVALVGNFAVDIGLVLGGVVPLIVLALYGYRANTPATQTQDLEAAWRIAVGLGAAIPIAVFYWRYKMVTSTAFSKNSKRSLGKVSTARFYALVFRRYWRSLSGACLCWFLYDFVSYPASLLATPFIAGLSSSSSHSSTPTSTSLVHAVGYGSLINLFTLPGCLIGSLLLDRAGRKTTQMAGFFAQAIIGAVLGGVLHRIKSNLCAFVLLYGAFVACAEAGPGVATILISAEVAPTAVRGHFVGLAAAFGKAGAAIGTVCFSALQAQFSDEMAGQQAVFLVAAGFSLVGALATFLLIPAQLEKRSLEEEDKQFRKYLEEHGIVQDVFCKGTAEAVHEVKVEKCDEDLKDHDKLFRS</sequence>
<keyword evidence="3 6" id="KW-1133">Transmembrane helix</keyword>
<evidence type="ECO:0000256" key="5">
    <source>
        <dbReference type="SAM" id="MobiDB-lite"/>
    </source>
</evidence>
<evidence type="ECO:0000259" key="7">
    <source>
        <dbReference type="PROSITE" id="PS50850"/>
    </source>
</evidence>
<feature type="transmembrane region" description="Helical" evidence="6">
    <location>
        <begin position="182"/>
        <end position="205"/>
    </location>
</feature>
<evidence type="ECO:0000313" key="9">
    <source>
        <dbReference type="Proteomes" id="UP000245768"/>
    </source>
</evidence>
<comment type="subcellular location">
    <subcellularLocation>
        <location evidence="1">Membrane</location>
        <topology evidence="1">Multi-pass membrane protein</topology>
    </subcellularLocation>
</comment>
<evidence type="ECO:0000256" key="4">
    <source>
        <dbReference type="ARBA" id="ARBA00023136"/>
    </source>
</evidence>
<feature type="transmembrane region" description="Helical" evidence="6">
    <location>
        <begin position="328"/>
        <end position="350"/>
    </location>
</feature>
<evidence type="ECO:0000256" key="3">
    <source>
        <dbReference type="ARBA" id="ARBA00022989"/>
    </source>
</evidence>
<dbReference type="PANTHER" id="PTHR23508:SF10">
    <property type="entry name" value="CARBOXYLIC ACID TRANSPORTER PROTEIN HOMOLOG"/>
    <property type="match status" value="1"/>
</dbReference>
<proteinExistence type="predicted"/>
<dbReference type="InterPro" id="IPR005829">
    <property type="entry name" value="Sugar_transporter_CS"/>
</dbReference>
<dbReference type="GO" id="GO:0046943">
    <property type="term" value="F:carboxylic acid transmembrane transporter activity"/>
    <property type="evidence" value="ECO:0007669"/>
    <property type="project" value="TreeGrafter"/>
</dbReference>
<dbReference type="EMBL" id="KZ819636">
    <property type="protein sequence ID" value="PWN90934.1"/>
    <property type="molecule type" value="Genomic_DNA"/>
</dbReference>
<keyword evidence="2 6" id="KW-0812">Transmembrane</keyword>
<feature type="transmembrane region" description="Helical" evidence="6">
    <location>
        <begin position="225"/>
        <end position="246"/>
    </location>
</feature>
<feature type="compositionally biased region" description="Polar residues" evidence="5">
    <location>
        <begin position="1"/>
        <end position="11"/>
    </location>
</feature>
<dbReference type="InterPro" id="IPR005828">
    <property type="entry name" value="MFS_sugar_transport-like"/>
</dbReference>
<dbReference type="PROSITE" id="PS00216">
    <property type="entry name" value="SUGAR_TRANSPORT_1"/>
    <property type="match status" value="1"/>
</dbReference>
<evidence type="ECO:0000256" key="1">
    <source>
        <dbReference type="ARBA" id="ARBA00004141"/>
    </source>
</evidence>
<name>A0A316YQ43_9BASI</name>
<dbReference type="STRING" id="215250.A0A316YQ43"/>
<feature type="transmembrane region" description="Helical" evidence="6">
    <location>
        <begin position="286"/>
        <end position="308"/>
    </location>
</feature>
<dbReference type="PROSITE" id="PS50850">
    <property type="entry name" value="MFS"/>
    <property type="match status" value="1"/>
</dbReference>
<dbReference type="Gene3D" id="1.20.1250.20">
    <property type="entry name" value="MFS general substrate transporter like domains"/>
    <property type="match status" value="1"/>
</dbReference>
<reference evidence="8 9" key="1">
    <citation type="journal article" date="2018" name="Mol. Biol. Evol.">
        <title>Broad Genomic Sampling Reveals a Smut Pathogenic Ancestry of the Fungal Clade Ustilaginomycotina.</title>
        <authorList>
            <person name="Kijpornyongpan T."/>
            <person name="Mondo S.J."/>
            <person name="Barry K."/>
            <person name="Sandor L."/>
            <person name="Lee J."/>
            <person name="Lipzen A."/>
            <person name="Pangilinan J."/>
            <person name="LaButti K."/>
            <person name="Hainaut M."/>
            <person name="Henrissat B."/>
            <person name="Grigoriev I.V."/>
            <person name="Spatafora J.W."/>
            <person name="Aime M.C."/>
        </authorList>
    </citation>
    <scope>NUCLEOTIDE SEQUENCE [LARGE SCALE GENOMIC DNA]</scope>
    <source>
        <strain evidence="8 9">MCA 4198</strain>
    </source>
</reference>
<feature type="transmembrane region" description="Helical" evidence="6">
    <location>
        <begin position="88"/>
        <end position="107"/>
    </location>
</feature>
<feature type="region of interest" description="Disordered" evidence="5">
    <location>
        <begin position="1"/>
        <end position="32"/>
    </location>
</feature>
<dbReference type="RefSeq" id="XP_025378132.1">
    <property type="nucleotide sequence ID" value="XM_025518803.1"/>
</dbReference>
<evidence type="ECO:0000256" key="6">
    <source>
        <dbReference type="SAM" id="Phobius"/>
    </source>
</evidence>
<organism evidence="8 9">
    <name type="scientific">Acaromyces ingoldii</name>
    <dbReference type="NCBI Taxonomy" id="215250"/>
    <lineage>
        <taxon>Eukaryota</taxon>
        <taxon>Fungi</taxon>
        <taxon>Dikarya</taxon>
        <taxon>Basidiomycota</taxon>
        <taxon>Ustilaginomycotina</taxon>
        <taxon>Exobasidiomycetes</taxon>
        <taxon>Exobasidiales</taxon>
        <taxon>Cryptobasidiaceae</taxon>
        <taxon>Acaromyces</taxon>
    </lineage>
</organism>
<feature type="transmembrane region" description="Helical" evidence="6">
    <location>
        <begin position="113"/>
        <end position="132"/>
    </location>
</feature>
<feature type="transmembrane region" description="Helical" evidence="6">
    <location>
        <begin position="386"/>
        <end position="410"/>
    </location>
</feature>
<protein>
    <submittedName>
        <fullName evidence="8">MFS general substrate transporter</fullName>
    </submittedName>
</protein>
<evidence type="ECO:0000313" key="8">
    <source>
        <dbReference type="EMBL" id="PWN90934.1"/>
    </source>
</evidence>
<dbReference type="InterPro" id="IPR036259">
    <property type="entry name" value="MFS_trans_sf"/>
</dbReference>
<feature type="domain" description="Major facilitator superfamily (MFS) profile" evidence="7">
    <location>
        <begin position="43"/>
        <end position="481"/>
    </location>
</feature>
<dbReference type="Pfam" id="PF00083">
    <property type="entry name" value="Sugar_tr"/>
    <property type="match status" value="2"/>
</dbReference>
<dbReference type="InParanoid" id="A0A316YQ43"/>
<dbReference type="AlphaFoldDB" id="A0A316YQ43"/>
<feature type="transmembrane region" description="Helical" evidence="6">
    <location>
        <begin position="422"/>
        <end position="444"/>
    </location>
</feature>
<dbReference type="PANTHER" id="PTHR23508">
    <property type="entry name" value="CARBOXYLIC ACID TRANSPORTER PROTEIN HOMOLOG"/>
    <property type="match status" value="1"/>
</dbReference>
<feature type="transmembrane region" description="Helical" evidence="6">
    <location>
        <begin position="456"/>
        <end position="477"/>
    </location>
</feature>